<organism evidence="4 5">
    <name type="scientific">Kipferlia bialata</name>
    <dbReference type="NCBI Taxonomy" id="797122"/>
    <lineage>
        <taxon>Eukaryota</taxon>
        <taxon>Metamonada</taxon>
        <taxon>Carpediemonas-like organisms</taxon>
        <taxon>Kipferlia</taxon>
    </lineage>
</organism>
<evidence type="ECO:0000313" key="4">
    <source>
        <dbReference type="EMBL" id="GIQ90063.1"/>
    </source>
</evidence>
<keyword evidence="5" id="KW-1185">Reference proteome</keyword>
<sequence>CLVPPNQNWAKHAPVLLLTVAKETFTHNNNPNRTCDHDLGLMMATMSVQATSMGLHMHQMAGVLLDKVTETYSIPEGYHPLTAAAIGYKATQGFPDQMLQKDASERSRRAISDTFFGSAFGQGHSSTQ</sequence>
<feature type="non-terminal residue" evidence="4">
    <location>
        <position position="1"/>
    </location>
</feature>
<dbReference type="PANTHER" id="PTHR43673">
    <property type="entry name" value="NAD(P)H NITROREDUCTASE YDGI-RELATED"/>
    <property type="match status" value="1"/>
</dbReference>
<proteinExistence type="inferred from homology"/>
<dbReference type="Pfam" id="PF00881">
    <property type="entry name" value="Nitroreductase"/>
    <property type="match status" value="1"/>
</dbReference>
<evidence type="ECO:0000313" key="5">
    <source>
        <dbReference type="Proteomes" id="UP000265618"/>
    </source>
</evidence>
<dbReference type="EMBL" id="BDIP01005723">
    <property type="protein sequence ID" value="GIQ90063.1"/>
    <property type="molecule type" value="Genomic_DNA"/>
</dbReference>
<dbReference type="InterPro" id="IPR000415">
    <property type="entry name" value="Nitroreductase-like"/>
</dbReference>
<dbReference type="AlphaFoldDB" id="A0A9K3D6K4"/>
<dbReference type="SUPFAM" id="SSF55469">
    <property type="entry name" value="FMN-dependent nitroreductase-like"/>
    <property type="match status" value="1"/>
</dbReference>
<dbReference type="PANTHER" id="PTHR43673:SF10">
    <property type="entry name" value="NADH DEHYDROGENASE_NAD(P)H NITROREDUCTASE XCC3605-RELATED"/>
    <property type="match status" value="1"/>
</dbReference>
<dbReference type="GO" id="GO:0016491">
    <property type="term" value="F:oxidoreductase activity"/>
    <property type="evidence" value="ECO:0007669"/>
    <property type="project" value="UniProtKB-KW"/>
</dbReference>
<name>A0A9K3D6K4_9EUKA</name>
<accession>A0A9K3D6K4</accession>
<reference evidence="4 5" key="1">
    <citation type="journal article" date="2018" name="PLoS ONE">
        <title>The draft genome of Kipferlia bialata reveals reductive genome evolution in fornicate parasites.</title>
        <authorList>
            <person name="Tanifuji G."/>
            <person name="Takabayashi S."/>
            <person name="Kume K."/>
            <person name="Takagi M."/>
            <person name="Nakayama T."/>
            <person name="Kamikawa R."/>
            <person name="Inagaki Y."/>
            <person name="Hashimoto T."/>
        </authorList>
    </citation>
    <scope>NUCLEOTIDE SEQUENCE [LARGE SCALE GENOMIC DNA]</scope>
    <source>
        <strain evidence="4">NY0173</strain>
    </source>
</reference>
<comment type="caution">
    <text evidence="4">The sequence shown here is derived from an EMBL/GenBank/DDBJ whole genome shotgun (WGS) entry which is preliminary data.</text>
</comment>
<dbReference type="InterPro" id="IPR029479">
    <property type="entry name" value="Nitroreductase"/>
</dbReference>
<gene>
    <name evidence="4" type="ORF">KIPB_012710</name>
</gene>
<keyword evidence="2" id="KW-0560">Oxidoreductase</keyword>
<evidence type="ECO:0000256" key="2">
    <source>
        <dbReference type="ARBA" id="ARBA00023002"/>
    </source>
</evidence>
<feature type="domain" description="Nitroreductase" evidence="3">
    <location>
        <begin position="6"/>
        <end position="88"/>
    </location>
</feature>
<dbReference type="Proteomes" id="UP000265618">
    <property type="component" value="Unassembled WGS sequence"/>
</dbReference>
<evidence type="ECO:0000256" key="1">
    <source>
        <dbReference type="ARBA" id="ARBA00007118"/>
    </source>
</evidence>
<evidence type="ECO:0000259" key="3">
    <source>
        <dbReference type="Pfam" id="PF00881"/>
    </source>
</evidence>
<comment type="similarity">
    <text evidence="1">Belongs to the nitroreductase family.</text>
</comment>
<protein>
    <recommendedName>
        <fullName evidence="3">Nitroreductase domain-containing protein</fullName>
    </recommendedName>
</protein>
<dbReference type="Gene3D" id="3.40.109.10">
    <property type="entry name" value="NADH Oxidase"/>
    <property type="match status" value="1"/>
</dbReference>